<dbReference type="Pfam" id="PF13679">
    <property type="entry name" value="Methyltransf_32"/>
    <property type="match status" value="1"/>
</dbReference>
<feature type="disulfide bond" evidence="6">
    <location>
        <begin position="750"/>
        <end position="770"/>
    </location>
</feature>
<feature type="repeat" description="NHL" evidence="7">
    <location>
        <begin position="743"/>
        <end position="780"/>
    </location>
</feature>
<dbReference type="EC" id="4.3.2.5" evidence="1"/>
<keyword evidence="2" id="KW-0677">Repeat</keyword>
<keyword evidence="12" id="KW-1185">Reference proteome</keyword>
<feature type="domain" description="Methyltransferase" evidence="10">
    <location>
        <begin position="134"/>
        <end position="291"/>
    </location>
</feature>
<evidence type="ECO:0000256" key="9">
    <source>
        <dbReference type="SAM" id="Phobius"/>
    </source>
</evidence>
<dbReference type="InterPro" id="IPR029063">
    <property type="entry name" value="SAM-dependent_MTases_sf"/>
</dbReference>
<dbReference type="GO" id="GO:0006518">
    <property type="term" value="P:peptide metabolic process"/>
    <property type="evidence" value="ECO:0007669"/>
    <property type="project" value="InterPro"/>
</dbReference>
<dbReference type="SUPFAM" id="SSF53335">
    <property type="entry name" value="S-adenosyl-L-methionine-dependent methyltransferases"/>
    <property type="match status" value="1"/>
</dbReference>
<feature type="binding site" evidence="5">
    <location>
        <position position="704"/>
    </location>
    <ligand>
        <name>Ca(2+)</name>
        <dbReference type="ChEBI" id="CHEBI:29108"/>
        <note>structural</note>
    </ligand>
</feature>
<dbReference type="InterPro" id="IPR011042">
    <property type="entry name" value="6-blade_b-propeller_TolB-like"/>
</dbReference>
<feature type="compositionally biased region" description="Polar residues" evidence="8">
    <location>
        <begin position="1049"/>
        <end position="1063"/>
    </location>
</feature>
<keyword evidence="9" id="KW-1133">Transmembrane helix</keyword>
<keyword evidence="5" id="KW-0479">Metal-binding</keyword>
<feature type="transmembrane region" description="Helical" evidence="9">
    <location>
        <begin position="982"/>
        <end position="1006"/>
    </location>
</feature>
<evidence type="ECO:0000256" key="2">
    <source>
        <dbReference type="ARBA" id="ARBA00022737"/>
    </source>
</evidence>
<dbReference type="OrthoDB" id="5875367at2759"/>
<gene>
    <name evidence="11" type="ORF">Cfor_10348</name>
</gene>
<keyword evidence="5" id="KW-0106">Calcium</keyword>
<evidence type="ECO:0000256" key="4">
    <source>
        <dbReference type="PIRSR" id="PIRSR600720-1"/>
    </source>
</evidence>
<dbReference type="InParanoid" id="A0A6L2PJR2"/>
<dbReference type="PANTHER" id="PTHR12496:SF2">
    <property type="entry name" value="METHYLTRANSFERASE-LIKE PROTEIN 25B"/>
    <property type="match status" value="1"/>
</dbReference>
<dbReference type="InterPro" id="IPR025714">
    <property type="entry name" value="Methyltranfer_dom"/>
</dbReference>
<evidence type="ECO:0000256" key="1">
    <source>
        <dbReference type="ARBA" id="ARBA00012343"/>
    </source>
</evidence>
<dbReference type="InterPro" id="IPR001258">
    <property type="entry name" value="NHL_repeat"/>
</dbReference>
<feature type="binding site" evidence="4">
    <location>
        <position position="769"/>
    </location>
    <ligand>
        <name>a protein</name>
        <dbReference type="ChEBI" id="CHEBI:16541"/>
    </ligand>
    <ligandPart>
        <name>C-terminal Xaa-(2S)-2-hydroxyglycine residue</name>
        <dbReference type="ChEBI" id="CHEBI:142768"/>
    </ligandPart>
</feature>
<dbReference type="InterPro" id="IPR052220">
    <property type="entry name" value="METTL25"/>
</dbReference>
<feature type="binding site" evidence="4">
    <location>
        <position position="822"/>
    </location>
    <ligand>
        <name>a protein</name>
        <dbReference type="ChEBI" id="CHEBI:16541"/>
    </ligand>
    <ligandPart>
        <name>C-terminal Xaa-(2S)-2-hydroxyglycine residue</name>
        <dbReference type="ChEBI" id="CHEBI:142768"/>
    </ligandPart>
</feature>
<name>A0A6L2PJR2_COPFO</name>
<evidence type="ECO:0000256" key="6">
    <source>
        <dbReference type="PIRSR" id="PIRSR600720-3"/>
    </source>
</evidence>
<feature type="disulfide bond" evidence="6">
    <location>
        <begin position="818"/>
        <end position="829"/>
    </location>
</feature>
<evidence type="ECO:0000259" key="10">
    <source>
        <dbReference type="Pfam" id="PF13679"/>
    </source>
</evidence>
<dbReference type="CDD" id="cd14958">
    <property type="entry name" value="NHL_PAL_like"/>
    <property type="match status" value="1"/>
</dbReference>
<dbReference type="Pfam" id="PF01436">
    <property type="entry name" value="NHL"/>
    <property type="match status" value="1"/>
</dbReference>
<feature type="region of interest" description="Disordered" evidence="8">
    <location>
        <begin position="1033"/>
        <end position="1063"/>
    </location>
</feature>
<keyword evidence="3" id="KW-0456">Lyase</keyword>
<feature type="repeat" description="NHL" evidence="7">
    <location>
        <begin position="687"/>
        <end position="728"/>
    </location>
</feature>
<comment type="cofactor">
    <cofactor evidence="5">
        <name>Zn(2+)</name>
        <dbReference type="ChEBI" id="CHEBI:29105"/>
    </cofactor>
    <text evidence="5">Binds one Zn(2+) ion per subunit.</text>
</comment>
<organism evidence="11 12">
    <name type="scientific">Coptotermes formosanus</name>
    <name type="common">Formosan subterranean termite</name>
    <dbReference type="NCBI Taxonomy" id="36987"/>
    <lineage>
        <taxon>Eukaryota</taxon>
        <taxon>Metazoa</taxon>
        <taxon>Ecdysozoa</taxon>
        <taxon>Arthropoda</taxon>
        <taxon>Hexapoda</taxon>
        <taxon>Insecta</taxon>
        <taxon>Pterygota</taxon>
        <taxon>Neoptera</taxon>
        <taxon>Polyneoptera</taxon>
        <taxon>Dictyoptera</taxon>
        <taxon>Blattodea</taxon>
        <taxon>Blattoidea</taxon>
        <taxon>Termitoidae</taxon>
        <taxon>Rhinotermitidae</taxon>
        <taxon>Coptotermes</taxon>
    </lineage>
</organism>
<proteinExistence type="predicted"/>
<dbReference type="PRINTS" id="PR00790">
    <property type="entry name" value="PAMONOXGNASE"/>
</dbReference>
<evidence type="ECO:0000313" key="11">
    <source>
        <dbReference type="EMBL" id="GFG32779.1"/>
    </source>
</evidence>
<feature type="binding site" evidence="5">
    <location>
        <position position="637"/>
    </location>
    <ligand>
        <name>Ca(2+)</name>
        <dbReference type="ChEBI" id="CHEBI:29108"/>
        <note>structural</note>
    </ligand>
</feature>
<dbReference type="Gene3D" id="2.120.10.30">
    <property type="entry name" value="TolB, C-terminal domain"/>
    <property type="match status" value="1"/>
</dbReference>
<evidence type="ECO:0000256" key="8">
    <source>
        <dbReference type="SAM" id="MobiDB-lite"/>
    </source>
</evidence>
<dbReference type="PROSITE" id="PS51125">
    <property type="entry name" value="NHL"/>
    <property type="match status" value="2"/>
</dbReference>
<evidence type="ECO:0000256" key="3">
    <source>
        <dbReference type="ARBA" id="ARBA00023239"/>
    </source>
</evidence>
<evidence type="ECO:0000256" key="7">
    <source>
        <dbReference type="PROSITE-ProRule" id="PRU00504"/>
    </source>
</evidence>
<dbReference type="AlphaFoldDB" id="A0A6L2PJR2"/>
<dbReference type="SUPFAM" id="SSF101898">
    <property type="entry name" value="NHL repeat"/>
    <property type="match status" value="1"/>
</dbReference>
<keyword evidence="9" id="KW-0812">Transmembrane</keyword>
<dbReference type="GO" id="GO:0016020">
    <property type="term" value="C:membrane"/>
    <property type="evidence" value="ECO:0007669"/>
    <property type="project" value="InterPro"/>
</dbReference>
<accession>A0A6L2PJR2</accession>
<protein>
    <recommendedName>
        <fullName evidence="1">peptidylamidoglycolate lyase</fullName>
        <ecNumber evidence="1">4.3.2.5</ecNumber>
    </recommendedName>
</protein>
<dbReference type="GO" id="GO:0004598">
    <property type="term" value="F:peptidylamidoglycolate lyase activity"/>
    <property type="evidence" value="ECO:0007669"/>
    <property type="project" value="UniProtKB-EC"/>
</dbReference>
<feature type="binding site" evidence="4">
    <location>
        <position position="650"/>
    </location>
    <ligand>
        <name>a protein</name>
        <dbReference type="ChEBI" id="CHEBI:16541"/>
    </ligand>
    <ligandPart>
        <name>C-terminal Xaa-(2S)-2-hydroxyglycine residue</name>
        <dbReference type="ChEBI" id="CHEBI:142768"/>
    </ligandPart>
</feature>
<evidence type="ECO:0000256" key="5">
    <source>
        <dbReference type="PIRSR" id="PIRSR600720-2"/>
    </source>
</evidence>
<dbReference type="EMBL" id="BLKM01011323">
    <property type="protein sequence ID" value="GFG32779.1"/>
    <property type="molecule type" value="Genomic_DNA"/>
</dbReference>
<feature type="binding site" evidence="5">
    <location>
        <position position="806"/>
    </location>
    <ligand>
        <name>Zn(2+)</name>
        <dbReference type="ChEBI" id="CHEBI:29105"/>
        <note>catalytic</note>
    </ligand>
</feature>
<evidence type="ECO:0000313" key="12">
    <source>
        <dbReference type="Proteomes" id="UP000502823"/>
    </source>
</evidence>
<keyword evidence="5" id="KW-0862">Zinc</keyword>
<keyword evidence="6" id="KW-1015">Disulfide bond</keyword>
<keyword evidence="9" id="KW-0472">Membrane</keyword>
<dbReference type="Proteomes" id="UP000502823">
    <property type="component" value="Unassembled WGS sequence"/>
</dbReference>
<dbReference type="GO" id="GO:0046872">
    <property type="term" value="F:metal ion binding"/>
    <property type="evidence" value="ECO:0007669"/>
    <property type="project" value="UniProtKB-KW"/>
</dbReference>
<dbReference type="InterPro" id="IPR000720">
    <property type="entry name" value="PHM/PAL"/>
</dbReference>
<feature type="binding site" evidence="5">
    <location>
        <position position="702"/>
    </location>
    <ligand>
        <name>Zn(2+)</name>
        <dbReference type="ChEBI" id="CHEBI:29105"/>
        <note>catalytic</note>
    </ligand>
</feature>
<feature type="binding site" evidence="5">
    <location>
        <position position="905"/>
    </location>
    <ligand>
        <name>Ca(2+)</name>
        <dbReference type="ChEBI" id="CHEBI:29108"/>
        <note>structural</note>
    </ligand>
</feature>
<dbReference type="PANTHER" id="PTHR12496">
    <property type="entry name" value="CGI-41 METHYLTRANSFERASE"/>
    <property type="match status" value="1"/>
</dbReference>
<feature type="binding site" evidence="5">
    <location>
        <position position="904"/>
    </location>
    <ligand>
        <name>Zn(2+)</name>
        <dbReference type="ChEBI" id="CHEBI:29105"/>
        <note>catalytic</note>
    </ligand>
</feature>
<sequence length="1063" mass="118339">MDYFTECHWSKLPASWRLTLDNIEPQELGQFLTRNKISESQRVWPLSLLALHTTVVYLSVPREQIQFGSHLKAKEFLNGELNCRRSLLNAPSSVAKDVRNNRQCSDVEWQIPEKMPCLRHPKVHHVFTKHVKPKKQHEVSRMAEVTASLAHMESCQYVVDVGSGLGHLARLLAYGYGLKVCCLEAQENLSCQARKLDMELEASVSKILKDDRSTQLHRPVHLSTVVDHHLTASSFKEALRKAFSISEETFSFGVVGLHSCGDLTPILMRLFIQCPDARFINIVGCCYMKLTSGIVSGFGGYPVSEYLSSRPHFLSYEAREIACHAIETYCERLCFGHYEDLKVHCYRAALEKIVIKYWPDLRHTMIKSIKHANNMTFAEYITLAFRKLGLEVPLEDVESEEMQMNLLQWKRVVIFYTLRLLLAPLVETILLLDRLLCLKELVFPSVTGICSALIPLFDPSLSPRNSILIGYVCCQPVYCAEWYKLENTERLVLARQMVVLVMRLNGFSAAMARSETNYEDRKIRCVPRVFAALRCGLRCLERKYGVANYVTCMCTGRKRTLIMSVTVADRTTRKCSTAPPNSPTLNAVDLGSISAAKDLVIHGSWVHQCYPISVYVCFSVVESWPDATKKLGQLSAVSVDVDGNIVVFHRGDRVWDGNTFLTNNMYNQRALGPISQPTVVVFNVSTGLVSDEWGSSMFYLPHGLTVDINNNVWVTDVALHQIFKFHQGGGKALLTLGVAFMPGNDDDHFCKPTAVAVMSNGDFFVSDGYCNSRIMKFNKNGTFLMQWGRNSVGGVKSSVYGFTVPHALALAEDKEMLCVADRENGRIQCFNCHNGSFVVQFHSSQMGSRIFSVAYSPAKGGVLLVVNGPEFTGSGFVSGFVISLVSKQLIEAFSPNGQGFSSPHDVAVSTDGSQAYVVELDSSKVWKFVKGFVNKTSIPQGTTANTSTPTIKPVVPQHGNAFTLIKLHVVGMPVGSNAASTVATTVGIVVGVVVLTVIVILAAIMMRRRGSSSQNKRWDFPISQMGGFKLDRHQGFEKVSTEESDDEGTSNTVDYRQQPLQFA</sequence>
<comment type="caution">
    <text evidence="11">The sequence shown here is derived from an EMBL/GenBank/DDBJ whole genome shotgun (WGS) entry which is preliminary data.</text>
</comment>
<reference evidence="12" key="1">
    <citation type="submission" date="2020-01" db="EMBL/GenBank/DDBJ databases">
        <title>Draft genome sequence of the Termite Coptotermes fromosanus.</title>
        <authorList>
            <person name="Itakura S."/>
            <person name="Yosikawa Y."/>
            <person name="Umezawa K."/>
        </authorList>
    </citation>
    <scope>NUCLEOTIDE SEQUENCE [LARGE SCALE GENOMIC DNA]</scope>
</reference>